<gene>
    <name evidence="2" type="ORF">PXEA_LOCUS7828</name>
</gene>
<feature type="compositionally biased region" description="Low complexity" evidence="1">
    <location>
        <begin position="60"/>
        <end position="82"/>
    </location>
</feature>
<feature type="compositionally biased region" description="Polar residues" evidence="1">
    <location>
        <begin position="1"/>
        <end position="16"/>
    </location>
</feature>
<dbReference type="Proteomes" id="UP000784294">
    <property type="component" value="Unassembled WGS sequence"/>
</dbReference>
<feature type="region of interest" description="Disordered" evidence="1">
    <location>
        <begin position="130"/>
        <end position="178"/>
    </location>
</feature>
<feature type="region of interest" description="Disordered" evidence="1">
    <location>
        <begin position="1"/>
        <end position="105"/>
    </location>
</feature>
<evidence type="ECO:0000313" key="3">
    <source>
        <dbReference type="Proteomes" id="UP000784294"/>
    </source>
</evidence>
<feature type="compositionally biased region" description="Low complexity" evidence="1">
    <location>
        <begin position="17"/>
        <end position="31"/>
    </location>
</feature>
<name>A0A3S5A3Y7_9PLAT</name>
<protein>
    <submittedName>
        <fullName evidence="2">Uncharacterized protein</fullName>
    </submittedName>
</protein>
<sequence length="278" mass="26930">MSSLMGAGASNSPLNASTTSTSTGLGTQTLCGSGGNLGAMGALGSSTGLRNSVPTTSPQGGDSSSDCTGSSFVGSSGHFGHSNNYPSGSGGSESGTTTGGHSFYTTSQSVGAATAFPSALRPTGFRLRASSGNVGCSGGESTTNGGTDGYKSSHPPLHSSGQTSFGGPPIDLVTTPPAQQQLMSISNISTSPTRQVLSIPSPGGTIQAAALSASTPSQLCLQANSSIALPLINASKGNISINGGNDSSKTGSSGDILDSQLPSELVASSVGCPSQTDG</sequence>
<accession>A0A3S5A3Y7</accession>
<dbReference type="EMBL" id="CAAALY010020977">
    <property type="protein sequence ID" value="VEL14388.1"/>
    <property type="molecule type" value="Genomic_DNA"/>
</dbReference>
<feature type="compositionally biased region" description="Polar residues" evidence="1">
    <location>
        <begin position="238"/>
        <end position="253"/>
    </location>
</feature>
<keyword evidence="3" id="KW-1185">Reference proteome</keyword>
<dbReference type="AlphaFoldDB" id="A0A3S5A3Y7"/>
<proteinExistence type="predicted"/>
<evidence type="ECO:0000313" key="2">
    <source>
        <dbReference type="EMBL" id="VEL14388.1"/>
    </source>
</evidence>
<organism evidence="2 3">
    <name type="scientific">Protopolystoma xenopodis</name>
    <dbReference type="NCBI Taxonomy" id="117903"/>
    <lineage>
        <taxon>Eukaryota</taxon>
        <taxon>Metazoa</taxon>
        <taxon>Spiralia</taxon>
        <taxon>Lophotrochozoa</taxon>
        <taxon>Platyhelminthes</taxon>
        <taxon>Monogenea</taxon>
        <taxon>Polyopisthocotylea</taxon>
        <taxon>Polystomatidea</taxon>
        <taxon>Polystomatidae</taxon>
        <taxon>Protopolystoma</taxon>
    </lineage>
</organism>
<comment type="caution">
    <text evidence="2">The sequence shown here is derived from an EMBL/GenBank/DDBJ whole genome shotgun (WGS) entry which is preliminary data.</text>
</comment>
<reference evidence="2" key="1">
    <citation type="submission" date="2018-11" db="EMBL/GenBank/DDBJ databases">
        <authorList>
            <consortium name="Pathogen Informatics"/>
        </authorList>
    </citation>
    <scope>NUCLEOTIDE SEQUENCE</scope>
</reference>
<feature type="compositionally biased region" description="Polar residues" evidence="1">
    <location>
        <begin position="130"/>
        <end position="145"/>
    </location>
</feature>
<feature type="region of interest" description="Disordered" evidence="1">
    <location>
        <begin position="238"/>
        <end position="278"/>
    </location>
</feature>
<feature type="compositionally biased region" description="Polar residues" evidence="1">
    <location>
        <begin position="44"/>
        <end position="59"/>
    </location>
</feature>
<evidence type="ECO:0000256" key="1">
    <source>
        <dbReference type="SAM" id="MobiDB-lite"/>
    </source>
</evidence>